<evidence type="ECO:0000313" key="1">
    <source>
        <dbReference type="EMBL" id="KKL07350.1"/>
    </source>
</evidence>
<name>A0A0F9AD72_9ZZZZ</name>
<dbReference type="AlphaFoldDB" id="A0A0F9AD72"/>
<reference evidence="1" key="1">
    <citation type="journal article" date="2015" name="Nature">
        <title>Complex archaea that bridge the gap between prokaryotes and eukaryotes.</title>
        <authorList>
            <person name="Spang A."/>
            <person name="Saw J.H."/>
            <person name="Jorgensen S.L."/>
            <person name="Zaremba-Niedzwiedzka K."/>
            <person name="Martijn J."/>
            <person name="Lind A.E."/>
            <person name="van Eijk R."/>
            <person name="Schleper C."/>
            <person name="Guy L."/>
            <person name="Ettema T.J."/>
        </authorList>
    </citation>
    <scope>NUCLEOTIDE SEQUENCE</scope>
</reference>
<comment type="caution">
    <text evidence="1">The sequence shown here is derived from an EMBL/GenBank/DDBJ whole genome shotgun (WGS) entry which is preliminary data.</text>
</comment>
<protein>
    <submittedName>
        <fullName evidence="1">Uncharacterized protein</fullName>
    </submittedName>
</protein>
<organism evidence="1">
    <name type="scientific">marine sediment metagenome</name>
    <dbReference type="NCBI Taxonomy" id="412755"/>
    <lineage>
        <taxon>unclassified sequences</taxon>
        <taxon>metagenomes</taxon>
        <taxon>ecological metagenomes</taxon>
    </lineage>
</organism>
<accession>A0A0F9AD72</accession>
<sequence>MALDSIYEPETVETIPFIGQQPWTLN</sequence>
<gene>
    <name evidence="1" type="ORF">LCGC14_2586870</name>
</gene>
<proteinExistence type="predicted"/>
<feature type="non-terminal residue" evidence="1">
    <location>
        <position position="26"/>
    </location>
</feature>
<dbReference type="EMBL" id="LAZR01043325">
    <property type="protein sequence ID" value="KKL07350.1"/>
    <property type="molecule type" value="Genomic_DNA"/>
</dbReference>